<dbReference type="EMBL" id="KQ980852">
    <property type="protein sequence ID" value="KYN12191.1"/>
    <property type="molecule type" value="Genomic_DNA"/>
</dbReference>
<accession>A0A151IWJ3</accession>
<gene>
    <name evidence="2" type="ORF">ALC57_15642</name>
</gene>
<proteinExistence type="predicted"/>
<reference evidence="2 3" key="1">
    <citation type="submission" date="2015-09" db="EMBL/GenBank/DDBJ databases">
        <title>Trachymyrmex cornetzi WGS genome.</title>
        <authorList>
            <person name="Nygaard S."/>
            <person name="Hu H."/>
            <person name="Boomsma J."/>
            <person name="Zhang G."/>
        </authorList>
    </citation>
    <scope>NUCLEOTIDE SEQUENCE [LARGE SCALE GENOMIC DNA]</scope>
    <source>
        <strain evidence="2">Tcor2-1</strain>
        <tissue evidence="2">Whole body</tissue>
    </source>
</reference>
<evidence type="ECO:0000259" key="1">
    <source>
        <dbReference type="Pfam" id="PF20700"/>
    </source>
</evidence>
<evidence type="ECO:0000313" key="3">
    <source>
        <dbReference type="Proteomes" id="UP000078492"/>
    </source>
</evidence>
<organism evidence="2 3">
    <name type="scientific">Trachymyrmex cornetzi</name>
    <dbReference type="NCBI Taxonomy" id="471704"/>
    <lineage>
        <taxon>Eukaryota</taxon>
        <taxon>Metazoa</taxon>
        <taxon>Ecdysozoa</taxon>
        <taxon>Arthropoda</taxon>
        <taxon>Hexapoda</taxon>
        <taxon>Insecta</taxon>
        <taxon>Pterygota</taxon>
        <taxon>Neoptera</taxon>
        <taxon>Endopterygota</taxon>
        <taxon>Hymenoptera</taxon>
        <taxon>Apocrita</taxon>
        <taxon>Aculeata</taxon>
        <taxon>Formicoidea</taxon>
        <taxon>Formicidae</taxon>
        <taxon>Myrmicinae</taxon>
        <taxon>Trachymyrmex</taxon>
    </lineage>
</organism>
<dbReference type="AlphaFoldDB" id="A0A151IWJ3"/>
<evidence type="ECO:0000313" key="2">
    <source>
        <dbReference type="EMBL" id="KYN12191.1"/>
    </source>
</evidence>
<keyword evidence="3" id="KW-1185">Reference proteome</keyword>
<dbReference type="Pfam" id="PF20700">
    <property type="entry name" value="Mutator"/>
    <property type="match status" value="1"/>
</dbReference>
<dbReference type="InterPro" id="IPR049012">
    <property type="entry name" value="Mutator_transp_dom"/>
</dbReference>
<protein>
    <recommendedName>
        <fullName evidence="1">Mutator-like transposase domain-containing protein</fullName>
    </recommendedName>
</protein>
<feature type="domain" description="Mutator-like transposase" evidence="1">
    <location>
        <begin position="70"/>
        <end position="239"/>
    </location>
</feature>
<dbReference type="STRING" id="471704.A0A151IWJ3"/>
<dbReference type="Proteomes" id="UP000078492">
    <property type="component" value="Unassembled WGS sequence"/>
</dbReference>
<sequence>MDRKHSRSASNAYRTKKRKFSGNRYTSENDTISTSTSATKIAEKPEFKVNVNQSLCYRIVNFILFLTLQNILICKTCKKGIEFSKRAEKGLGFTLCVQCNCDSEVRIPSSPKIDQAHEINRRMIFAMRLLDVGLQGVNTFLAFMDISKGFSKSTYYYLVDHIHIAVKAVTQVVFNMAVKEEQEQNENAGNLKNHLSVSGDGSWAKRGFSSLIGITSLIGKYSKKIIDVSIKSSVCKACKECVLYIKKRIKNKRTSANTVKTVQLTNKVMQELSTYYGLAVLRNSESVEEMKKGIWATYYHKCSTNKNPQHMYYPPGTSSWCQYRKAEADNNLKDFQHPPALDDTVQALLKPIYENLTSNDSLERCVGANTQNNNESYNACVWHLAPKHIFSGKQIIEIAAYCAACKFNDGFKPLIKIMETMGVTIGKISTEFAEKCDEARIEKANLCSTSDSKESRSALRNARFEENEAYEQAEGVMYGPGIAD</sequence>
<name>A0A151IWJ3_9HYME</name>